<dbReference type="Gramene" id="evm.model.04.1436">
    <property type="protein sequence ID" value="cds.evm.model.04.1436"/>
    <property type="gene ID" value="evm.TU.04.1436"/>
</dbReference>
<evidence type="ECO:0008006" key="3">
    <source>
        <dbReference type="Google" id="ProtNLM"/>
    </source>
</evidence>
<evidence type="ECO:0000313" key="2">
    <source>
        <dbReference type="Proteomes" id="UP000596661"/>
    </source>
</evidence>
<keyword evidence="2" id="KW-1185">Reference proteome</keyword>
<proteinExistence type="predicted"/>
<dbReference type="Proteomes" id="UP000596661">
    <property type="component" value="Chromosome 4"/>
</dbReference>
<organism evidence="1 2">
    <name type="scientific">Cannabis sativa</name>
    <name type="common">Hemp</name>
    <name type="synonym">Marijuana</name>
    <dbReference type="NCBI Taxonomy" id="3483"/>
    <lineage>
        <taxon>Eukaryota</taxon>
        <taxon>Viridiplantae</taxon>
        <taxon>Streptophyta</taxon>
        <taxon>Embryophyta</taxon>
        <taxon>Tracheophyta</taxon>
        <taxon>Spermatophyta</taxon>
        <taxon>Magnoliopsida</taxon>
        <taxon>eudicotyledons</taxon>
        <taxon>Gunneridae</taxon>
        <taxon>Pentapetalae</taxon>
        <taxon>rosids</taxon>
        <taxon>fabids</taxon>
        <taxon>Rosales</taxon>
        <taxon>Cannabaceae</taxon>
        <taxon>Cannabis</taxon>
    </lineage>
</organism>
<protein>
    <recommendedName>
        <fullName evidence="3">Chromo domain-containing protein</fullName>
    </recommendedName>
</protein>
<dbReference type="AlphaFoldDB" id="A0A803PD19"/>
<name>A0A803PD19_CANSA</name>
<reference evidence="1" key="1">
    <citation type="submission" date="2018-11" db="EMBL/GenBank/DDBJ databases">
        <authorList>
            <person name="Grassa J C."/>
        </authorList>
    </citation>
    <scope>NUCLEOTIDE SEQUENCE [LARGE SCALE GENOMIC DNA]</scope>
</reference>
<dbReference type="EnsemblPlants" id="evm.model.04.1436">
    <property type="protein sequence ID" value="cds.evm.model.04.1436"/>
    <property type="gene ID" value="evm.TU.04.1436"/>
</dbReference>
<accession>A0A803PD19</accession>
<evidence type="ECO:0000313" key="1">
    <source>
        <dbReference type="EnsemblPlants" id="cds.evm.model.04.1436"/>
    </source>
</evidence>
<dbReference type="EMBL" id="UZAU01000389">
    <property type="status" value="NOT_ANNOTATED_CDS"/>
    <property type="molecule type" value="Genomic_DNA"/>
</dbReference>
<sequence>MYNLVECAKLLRHRRRLRMDYYSPCKFWNEFGRIWLWISLLDYRVLMGSLIFFWSLTVYGRVPPSIPAYSCGTTSIQADEEDLLSRGAILQQLKENLHQSQNHMRQQANKKRRDHEFRVGDLYYPLPELTITNKPLMVPLAILATRSKLIHAKPVEQVLVQWFVSSPEDETWEDFSVFKALYDLSHLEDKVVFEEGSNVSTTQDQGPILIDPKLMDQRIRAWAEQCKQH</sequence>
<reference evidence="1" key="2">
    <citation type="submission" date="2021-03" db="UniProtKB">
        <authorList>
            <consortium name="EnsemblPlants"/>
        </authorList>
    </citation>
    <scope>IDENTIFICATION</scope>
</reference>